<keyword evidence="7 9" id="KW-0472">Membrane</keyword>
<comment type="caution">
    <text evidence="11">The sequence shown here is derived from an EMBL/GenBank/DDBJ whole genome shotgun (WGS) entry which is preliminary data.</text>
</comment>
<comment type="subcellular location">
    <subcellularLocation>
        <location evidence="1">Cell membrane</location>
        <topology evidence="1">Multi-pass membrane protein</topology>
    </subcellularLocation>
</comment>
<feature type="transmembrane region" description="Helical" evidence="9">
    <location>
        <begin position="417"/>
        <end position="435"/>
    </location>
</feature>
<evidence type="ECO:0000256" key="6">
    <source>
        <dbReference type="ARBA" id="ARBA00022989"/>
    </source>
</evidence>
<dbReference type="InterPro" id="IPR036259">
    <property type="entry name" value="MFS_trans_sf"/>
</dbReference>
<dbReference type="InterPro" id="IPR050814">
    <property type="entry name" value="Myo-inositol_Transporter"/>
</dbReference>
<feature type="transmembrane region" description="Helical" evidence="9">
    <location>
        <begin position="56"/>
        <end position="73"/>
    </location>
</feature>
<dbReference type="InterPro" id="IPR047984">
    <property type="entry name" value="XylE-like"/>
</dbReference>
<keyword evidence="6 9" id="KW-1133">Transmembrane helix</keyword>
<feature type="transmembrane region" description="Helical" evidence="9">
    <location>
        <begin position="318"/>
        <end position="341"/>
    </location>
</feature>
<proteinExistence type="inferred from homology"/>
<dbReference type="AlphaFoldDB" id="A0A372M860"/>
<dbReference type="NCBIfam" id="TIGR00879">
    <property type="entry name" value="SP"/>
    <property type="match status" value="1"/>
</dbReference>
<feature type="transmembrane region" description="Helical" evidence="9">
    <location>
        <begin position="85"/>
        <end position="104"/>
    </location>
</feature>
<keyword evidence="12" id="KW-1185">Reference proteome</keyword>
<evidence type="ECO:0000259" key="10">
    <source>
        <dbReference type="PROSITE" id="PS50850"/>
    </source>
</evidence>
<feature type="transmembrane region" description="Helical" evidence="9">
    <location>
        <begin position="389"/>
        <end position="411"/>
    </location>
</feature>
<dbReference type="Proteomes" id="UP000263094">
    <property type="component" value="Unassembled WGS sequence"/>
</dbReference>
<evidence type="ECO:0000313" key="11">
    <source>
        <dbReference type="EMBL" id="RFU87132.1"/>
    </source>
</evidence>
<feature type="transmembrane region" description="Helical" evidence="9">
    <location>
        <begin position="347"/>
        <end position="377"/>
    </location>
</feature>
<feature type="transmembrane region" description="Helical" evidence="9">
    <location>
        <begin position="288"/>
        <end position="311"/>
    </location>
</feature>
<evidence type="ECO:0000313" key="12">
    <source>
        <dbReference type="Proteomes" id="UP000263094"/>
    </source>
</evidence>
<sequence>MSQAAIPDARSVGRSTKRIYFFGALGGLLFGYDTGVIAGALLYIRDELGLTPLAEGFVVSSLLVGAMAGATAAGRLADSLGRRRVGMAAAVAFSVGALAAGLAPNVILLVAARVLLGLGVGAASVVVPLYLSEMASTHIRGAVSSLNQLMITVGIFVAYVTNSLLAGAEAWRWMLGLAIVPSIVMLAGLIVMPETPRWLLRNGREAEAREVLARTRGADRVDAELAEIQQVEAASKEQAGLREVFAPWLRPALVVGIGLAVLNQVVGINTIIYYAPTTLTNVGFSDSAAIYANTGIGAINMLMTLVAIWLIDKVGRKRLLLTGAVCMCTSLTVLAATSLLLPEPDGMGLVGLITLACLAAFIISFSASWGAVCWVVISEVFPLHVRGAAVGFCTMLLWAANFIVSLSFPVLLDAVGIGWLFLGFAAICAYANFFTRRFVVETKGRSLEDIELDLRARAS</sequence>
<dbReference type="InterPro" id="IPR020846">
    <property type="entry name" value="MFS_dom"/>
</dbReference>
<dbReference type="CDD" id="cd17359">
    <property type="entry name" value="MFS_XylE_like"/>
    <property type="match status" value="1"/>
</dbReference>
<reference evidence="11 12" key="1">
    <citation type="submission" date="2018-08" db="EMBL/GenBank/DDBJ databases">
        <title>Isolation, diversity and antifungal activity of Actinobacteria from wheat.</title>
        <authorList>
            <person name="Han C."/>
        </authorList>
    </citation>
    <scope>NUCLEOTIDE SEQUENCE [LARGE SCALE GENOMIC DNA]</scope>
    <source>
        <strain evidence="11 12">NEAU-YY421</strain>
    </source>
</reference>
<evidence type="ECO:0000256" key="3">
    <source>
        <dbReference type="ARBA" id="ARBA00022448"/>
    </source>
</evidence>
<dbReference type="PANTHER" id="PTHR48020">
    <property type="entry name" value="PROTON MYO-INOSITOL COTRANSPORTER"/>
    <property type="match status" value="1"/>
</dbReference>
<dbReference type="FunFam" id="1.20.1250.20:FF:000073">
    <property type="entry name" value="MFS myo-inositol transporter, putative"/>
    <property type="match status" value="1"/>
</dbReference>
<feature type="transmembrane region" description="Helical" evidence="9">
    <location>
        <begin position="20"/>
        <end position="44"/>
    </location>
</feature>
<dbReference type="EMBL" id="QUAK01000042">
    <property type="protein sequence ID" value="RFU87132.1"/>
    <property type="molecule type" value="Genomic_DNA"/>
</dbReference>
<accession>A0A372M860</accession>
<evidence type="ECO:0000256" key="2">
    <source>
        <dbReference type="ARBA" id="ARBA00010992"/>
    </source>
</evidence>
<dbReference type="GO" id="GO:0022857">
    <property type="term" value="F:transmembrane transporter activity"/>
    <property type="evidence" value="ECO:0007669"/>
    <property type="project" value="InterPro"/>
</dbReference>
<comment type="similarity">
    <text evidence="2 8">Belongs to the major facilitator superfamily. Sugar transporter (TC 2.A.1.1) family.</text>
</comment>
<feature type="transmembrane region" description="Helical" evidence="9">
    <location>
        <begin position="143"/>
        <end position="161"/>
    </location>
</feature>
<organism evidence="11 12">
    <name type="scientific">Streptomyces triticagri</name>
    <dbReference type="NCBI Taxonomy" id="2293568"/>
    <lineage>
        <taxon>Bacteria</taxon>
        <taxon>Bacillati</taxon>
        <taxon>Actinomycetota</taxon>
        <taxon>Actinomycetes</taxon>
        <taxon>Kitasatosporales</taxon>
        <taxon>Streptomycetaceae</taxon>
        <taxon>Streptomyces</taxon>
    </lineage>
</organism>
<dbReference type="PROSITE" id="PS00217">
    <property type="entry name" value="SUGAR_TRANSPORT_2"/>
    <property type="match status" value="1"/>
</dbReference>
<name>A0A372M860_9ACTN</name>
<evidence type="ECO:0000256" key="5">
    <source>
        <dbReference type="ARBA" id="ARBA00022692"/>
    </source>
</evidence>
<dbReference type="GO" id="GO:0005886">
    <property type="term" value="C:plasma membrane"/>
    <property type="evidence" value="ECO:0007669"/>
    <property type="project" value="UniProtKB-SubCell"/>
</dbReference>
<gene>
    <name evidence="11" type="ORF">DY218_08500</name>
</gene>
<dbReference type="OrthoDB" id="4008739at2"/>
<dbReference type="Gene3D" id="1.20.1250.20">
    <property type="entry name" value="MFS general substrate transporter like domains"/>
    <property type="match status" value="1"/>
</dbReference>
<dbReference type="PRINTS" id="PR00171">
    <property type="entry name" value="SUGRTRNSPORT"/>
</dbReference>
<evidence type="ECO:0000256" key="9">
    <source>
        <dbReference type="SAM" id="Phobius"/>
    </source>
</evidence>
<evidence type="ECO:0000256" key="1">
    <source>
        <dbReference type="ARBA" id="ARBA00004651"/>
    </source>
</evidence>
<feature type="domain" description="Major facilitator superfamily (MFS) profile" evidence="10">
    <location>
        <begin position="19"/>
        <end position="443"/>
    </location>
</feature>
<feature type="transmembrane region" description="Helical" evidence="9">
    <location>
        <begin position="252"/>
        <end position="276"/>
    </location>
</feature>
<keyword evidence="4" id="KW-1003">Cell membrane</keyword>
<dbReference type="RefSeq" id="WP_128555305.1">
    <property type="nucleotide sequence ID" value="NZ_QUAK01000042.1"/>
</dbReference>
<dbReference type="SUPFAM" id="SSF103473">
    <property type="entry name" value="MFS general substrate transporter"/>
    <property type="match status" value="1"/>
</dbReference>
<dbReference type="InterPro" id="IPR003663">
    <property type="entry name" value="Sugar/inositol_transpt"/>
</dbReference>
<keyword evidence="5 9" id="KW-0812">Transmembrane</keyword>
<feature type="transmembrane region" description="Helical" evidence="9">
    <location>
        <begin position="110"/>
        <end position="131"/>
    </location>
</feature>
<feature type="transmembrane region" description="Helical" evidence="9">
    <location>
        <begin position="173"/>
        <end position="192"/>
    </location>
</feature>
<dbReference type="InterPro" id="IPR005828">
    <property type="entry name" value="MFS_sugar_transport-like"/>
</dbReference>
<evidence type="ECO:0000256" key="8">
    <source>
        <dbReference type="RuleBase" id="RU003346"/>
    </source>
</evidence>
<dbReference type="InterPro" id="IPR005829">
    <property type="entry name" value="Sugar_transporter_CS"/>
</dbReference>
<dbReference type="PROSITE" id="PS00216">
    <property type="entry name" value="SUGAR_TRANSPORT_1"/>
    <property type="match status" value="2"/>
</dbReference>
<evidence type="ECO:0000256" key="7">
    <source>
        <dbReference type="ARBA" id="ARBA00023136"/>
    </source>
</evidence>
<dbReference type="PROSITE" id="PS50850">
    <property type="entry name" value="MFS"/>
    <property type="match status" value="1"/>
</dbReference>
<evidence type="ECO:0000256" key="4">
    <source>
        <dbReference type="ARBA" id="ARBA00022475"/>
    </source>
</evidence>
<dbReference type="Pfam" id="PF00083">
    <property type="entry name" value="Sugar_tr"/>
    <property type="match status" value="1"/>
</dbReference>
<keyword evidence="3 8" id="KW-0813">Transport</keyword>
<dbReference type="PANTHER" id="PTHR48020:SF12">
    <property type="entry name" value="PROTON MYO-INOSITOL COTRANSPORTER"/>
    <property type="match status" value="1"/>
</dbReference>
<protein>
    <submittedName>
        <fullName evidence="11">Sugar porter family MFS transporter</fullName>
    </submittedName>
</protein>